<dbReference type="SUPFAM" id="SSF48726">
    <property type="entry name" value="Immunoglobulin"/>
    <property type="match status" value="1"/>
</dbReference>
<dbReference type="InterPro" id="IPR007110">
    <property type="entry name" value="Ig-like_dom"/>
</dbReference>
<protein>
    <recommendedName>
        <fullName evidence="6">Ig-like domain-containing protein</fullName>
    </recommendedName>
</protein>
<feature type="region of interest" description="Disordered" evidence="3">
    <location>
        <begin position="348"/>
        <end position="382"/>
    </location>
</feature>
<comment type="caution">
    <text evidence="2">Lacks conserved residue(s) required for the propagation of feature annotation.</text>
</comment>
<dbReference type="InterPro" id="IPR023415">
    <property type="entry name" value="LDLR_class-A_CS"/>
</dbReference>
<comment type="caution">
    <text evidence="7">The sequence shown here is derived from an EMBL/GenBank/DDBJ whole genome shotgun (WGS) entry which is preliminary data.</text>
</comment>
<dbReference type="SUPFAM" id="SSF57424">
    <property type="entry name" value="LDL receptor-like module"/>
    <property type="match status" value="1"/>
</dbReference>
<dbReference type="CDD" id="cd00112">
    <property type="entry name" value="LDLa"/>
    <property type="match status" value="1"/>
</dbReference>
<gene>
    <name evidence="7" type="ORF">JYU34_021948</name>
</gene>
<dbReference type="Proteomes" id="UP000823941">
    <property type="component" value="Chromosome 30"/>
</dbReference>
<evidence type="ECO:0000256" key="2">
    <source>
        <dbReference type="PROSITE-ProRule" id="PRU00124"/>
    </source>
</evidence>
<feature type="signal peptide" evidence="5">
    <location>
        <begin position="1"/>
        <end position="24"/>
    </location>
</feature>
<evidence type="ECO:0000259" key="6">
    <source>
        <dbReference type="PROSITE" id="PS50835"/>
    </source>
</evidence>
<keyword evidence="8" id="KW-1185">Reference proteome</keyword>
<feature type="compositionally biased region" description="Polar residues" evidence="3">
    <location>
        <begin position="348"/>
        <end position="360"/>
    </location>
</feature>
<evidence type="ECO:0000256" key="4">
    <source>
        <dbReference type="SAM" id="Phobius"/>
    </source>
</evidence>
<evidence type="ECO:0000313" key="7">
    <source>
        <dbReference type="EMBL" id="KAG7295664.1"/>
    </source>
</evidence>
<dbReference type="InterPro" id="IPR013783">
    <property type="entry name" value="Ig-like_fold"/>
</dbReference>
<evidence type="ECO:0000256" key="3">
    <source>
        <dbReference type="SAM" id="MobiDB-lite"/>
    </source>
</evidence>
<dbReference type="PROSITE" id="PS01209">
    <property type="entry name" value="LDLRA_1"/>
    <property type="match status" value="1"/>
</dbReference>
<dbReference type="SMART" id="SM00409">
    <property type="entry name" value="IG"/>
    <property type="match status" value="1"/>
</dbReference>
<dbReference type="InterPro" id="IPR036179">
    <property type="entry name" value="Ig-like_dom_sf"/>
</dbReference>
<evidence type="ECO:0000256" key="5">
    <source>
        <dbReference type="SAM" id="SignalP"/>
    </source>
</evidence>
<sequence>MFTIVKNSLLCFTITIISVEKCLSELVPPLPSIAVFSPGALEYTEVLVMREHDNLTLVCEVRGDNKPRHFFWNYLPDVGAANEPLQVVPSGPTSSSKLTKPDLQVSDSGQYICSTPPYSHKKYVLVQTKGPKHCARNAFWCGERCVLPAYVCDGQRDCERGEDEAPALCGPDPPCHAPDKLNCSNGRCIPAAACCRQPLCAQPACCHLYNLPRDDGFDIEYPALFEDRHAPDDYGFIQSTIYTVTACALIFMIAVVLLVSAICKMHMKRAALRAMAQPPPRAQLYQTHRFPPCYEASRLLEQARTVTSAHASPTGSPTRNAAAAYISLIRFPPCYEASRLLEQARTVTSAHASPSGSPTRNAPAVSIVQSGGEIPDSLEEYG</sequence>
<feature type="chain" id="PRO_5045437032" description="Ig-like domain-containing protein" evidence="5">
    <location>
        <begin position="25"/>
        <end position="382"/>
    </location>
</feature>
<keyword evidence="4" id="KW-0472">Membrane</keyword>
<dbReference type="EMBL" id="JAHIBW010000030">
    <property type="protein sequence ID" value="KAG7295664.1"/>
    <property type="molecule type" value="Genomic_DNA"/>
</dbReference>
<dbReference type="InterPro" id="IPR036055">
    <property type="entry name" value="LDL_receptor-like_sf"/>
</dbReference>
<dbReference type="PROSITE" id="PS50068">
    <property type="entry name" value="LDLRA_2"/>
    <property type="match status" value="1"/>
</dbReference>
<name>A0ABQ7PRQ9_PLUXY</name>
<reference evidence="7 8" key="1">
    <citation type="submission" date="2021-06" db="EMBL/GenBank/DDBJ databases">
        <title>A haploid diamondback moth (Plutella xylostella L.) genome assembly resolves 31 chromosomes and identifies a diamide resistance mutation.</title>
        <authorList>
            <person name="Ward C.M."/>
            <person name="Perry K.D."/>
            <person name="Baker G."/>
            <person name="Powis K."/>
            <person name="Heckel D.G."/>
            <person name="Baxter S.W."/>
        </authorList>
    </citation>
    <scope>NUCLEOTIDE SEQUENCE [LARGE SCALE GENOMIC DNA]</scope>
    <source>
        <strain evidence="7 8">LV</strain>
        <tissue evidence="7">Single pupa</tissue>
    </source>
</reference>
<organism evidence="7 8">
    <name type="scientific">Plutella xylostella</name>
    <name type="common">Diamondback moth</name>
    <name type="synonym">Plutella maculipennis</name>
    <dbReference type="NCBI Taxonomy" id="51655"/>
    <lineage>
        <taxon>Eukaryota</taxon>
        <taxon>Metazoa</taxon>
        <taxon>Ecdysozoa</taxon>
        <taxon>Arthropoda</taxon>
        <taxon>Hexapoda</taxon>
        <taxon>Insecta</taxon>
        <taxon>Pterygota</taxon>
        <taxon>Neoptera</taxon>
        <taxon>Endopterygota</taxon>
        <taxon>Lepidoptera</taxon>
        <taxon>Glossata</taxon>
        <taxon>Ditrysia</taxon>
        <taxon>Yponomeutoidea</taxon>
        <taxon>Plutellidae</taxon>
        <taxon>Plutella</taxon>
    </lineage>
</organism>
<keyword evidence="5" id="KW-0732">Signal</keyword>
<evidence type="ECO:0000313" key="8">
    <source>
        <dbReference type="Proteomes" id="UP000823941"/>
    </source>
</evidence>
<dbReference type="Pfam" id="PF00057">
    <property type="entry name" value="Ldl_recept_a"/>
    <property type="match status" value="1"/>
</dbReference>
<dbReference type="InterPro" id="IPR003599">
    <property type="entry name" value="Ig_sub"/>
</dbReference>
<feature type="domain" description="Ig-like" evidence="6">
    <location>
        <begin position="31"/>
        <end position="113"/>
    </location>
</feature>
<feature type="transmembrane region" description="Helical" evidence="4">
    <location>
        <begin position="241"/>
        <end position="263"/>
    </location>
</feature>
<dbReference type="Gene3D" id="2.60.40.10">
    <property type="entry name" value="Immunoglobulins"/>
    <property type="match status" value="1"/>
</dbReference>
<keyword evidence="1" id="KW-1015">Disulfide bond</keyword>
<keyword evidence="4" id="KW-0812">Transmembrane</keyword>
<dbReference type="PROSITE" id="PS50835">
    <property type="entry name" value="IG_LIKE"/>
    <property type="match status" value="1"/>
</dbReference>
<keyword evidence="4" id="KW-1133">Transmembrane helix</keyword>
<proteinExistence type="predicted"/>
<dbReference type="SMART" id="SM00192">
    <property type="entry name" value="LDLa"/>
    <property type="match status" value="1"/>
</dbReference>
<evidence type="ECO:0000256" key="1">
    <source>
        <dbReference type="ARBA" id="ARBA00023157"/>
    </source>
</evidence>
<dbReference type="InterPro" id="IPR002172">
    <property type="entry name" value="LDrepeatLR_classA_rpt"/>
</dbReference>
<dbReference type="Gene3D" id="2.40.128.620">
    <property type="match status" value="1"/>
</dbReference>
<accession>A0ABQ7PRQ9</accession>